<accession>A0ABQ5NGL8</accession>
<dbReference type="Proteomes" id="UP001065593">
    <property type="component" value="Unassembled WGS sequence"/>
</dbReference>
<dbReference type="InterPro" id="IPR053746">
    <property type="entry name" value="Viral_HT_Connector_Assembly"/>
</dbReference>
<dbReference type="Pfam" id="PF05135">
    <property type="entry name" value="Phage_connect_1"/>
    <property type="match status" value="1"/>
</dbReference>
<reference evidence="1" key="1">
    <citation type="submission" date="2022-08" db="EMBL/GenBank/DDBJ databases">
        <title>Draft genome sequence of Lysinibacillus sp. strain KH24.</title>
        <authorList>
            <person name="Kanbe H."/>
            <person name="Itoh H."/>
        </authorList>
    </citation>
    <scope>NUCLEOTIDE SEQUENCE</scope>
    <source>
        <strain evidence="1">KH24</strain>
    </source>
</reference>
<dbReference type="RefSeq" id="WP_264987217.1">
    <property type="nucleotide sequence ID" value="NZ_BRZA01000001.1"/>
</dbReference>
<proteinExistence type="predicted"/>
<dbReference type="EMBL" id="BRZA01000001">
    <property type="protein sequence ID" value="GLC87496.1"/>
    <property type="molecule type" value="Genomic_DNA"/>
</dbReference>
<dbReference type="InterPro" id="IPR021146">
    <property type="entry name" value="Phage_gp6-like_head-tail"/>
</dbReference>
<dbReference type="Gene3D" id="1.10.246.150">
    <property type="match status" value="1"/>
</dbReference>
<comment type="caution">
    <text evidence="1">The sequence shown here is derived from an EMBL/GenBank/DDBJ whole genome shotgun (WGS) entry which is preliminary data.</text>
</comment>
<evidence type="ECO:0000313" key="2">
    <source>
        <dbReference type="Proteomes" id="UP001065593"/>
    </source>
</evidence>
<evidence type="ECO:0000313" key="1">
    <source>
        <dbReference type="EMBL" id="GLC87496.1"/>
    </source>
</evidence>
<name>A0ABQ5NGL8_9BACI</name>
<organism evidence="1 2">
    <name type="scientific">Lysinibacillus piscis</name>
    <dbReference type="NCBI Taxonomy" id="2518931"/>
    <lineage>
        <taxon>Bacteria</taxon>
        <taxon>Bacillati</taxon>
        <taxon>Bacillota</taxon>
        <taxon>Bacilli</taxon>
        <taxon>Bacillales</taxon>
        <taxon>Bacillaceae</taxon>
        <taxon>Lysinibacillus</taxon>
    </lineage>
</organism>
<keyword evidence="2" id="KW-1185">Reference proteome</keyword>
<gene>
    <name evidence="1" type="ORF">LYSBPC_06230</name>
</gene>
<protein>
    <submittedName>
        <fullName evidence="1">Phage protein</fullName>
    </submittedName>
</protein>
<sequence>MNTVLERVKIRLGIPVDDGQHDTLLILQIEDAESYFKDYCKRGDIPLQAQNVIEKLVVELRESHGGIQTEKIGDTSTTYFEDIVSDTLQKQLNRYRKTLVM</sequence>